<reference evidence="2 3" key="1">
    <citation type="journal article" date="2010" name="Stand. Genomic Sci.">
        <title>Complete genome sequence of Haliangium ochraceum type strain (SMP-2).</title>
        <authorList>
            <consortium name="US DOE Joint Genome Institute (JGI-PGF)"/>
            <person name="Ivanova N."/>
            <person name="Daum C."/>
            <person name="Lang E."/>
            <person name="Abt B."/>
            <person name="Kopitz M."/>
            <person name="Saunders E."/>
            <person name="Lapidus A."/>
            <person name="Lucas S."/>
            <person name="Glavina Del Rio T."/>
            <person name="Nolan M."/>
            <person name="Tice H."/>
            <person name="Copeland A."/>
            <person name="Cheng J.F."/>
            <person name="Chen F."/>
            <person name="Bruce D."/>
            <person name="Goodwin L."/>
            <person name="Pitluck S."/>
            <person name="Mavromatis K."/>
            <person name="Pati A."/>
            <person name="Mikhailova N."/>
            <person name="Chen A."/>
            <person name="Palaniappan K."/>
            <person name="Land M."/>
            <person name="Hauser L."/>
            <person name="Chang Y.J."/>
            <person name="Jeffries C.D."/>
            <person name="Detter J.C."/>
            <person name="Brettin T."/>
            <person name="Rohde M."/>
            <person name="Goker M."/>
            <person name="Bristow J."/>
            <person name="Markowitz V."/>
            <person name="Eisen J.A."/>
            <person name="Hugenholtz P."/>
            <person name="Kyrpides N.C."/>
            <person name="Klenk H.P."/>
        </authorList>
    </citation>
    <scope>NUCLEOTIDE SEQUENCE [LARGE SCALE GENOMIC DNA]</scope>
    <source>
        <strain evidence="3">DSM 14365 / CIP 107738 / JCM 11303 / AJ 13395 / SMP-2</strain>
    </source>
</reference>
<gene>
    <name evidence="2" type="ordered locus">Hoch_3374</name>
</gene>
<dbReference type="AlphaFoldDB" id="D0LV35"/>
<dbReference type="KEGG" id="hoh:Hoch_3374"/>
<dbReference type="Gene3D" id="2.130.10.10">
    <property type="entry name" value="YVTN repeat-like/Quinoprotein amine dehydrogenase"/>
    <property type="match status" value="1"/>
</dbReference>
<dbReference type="RefSeq" id="WP_012828476.1">
    <property type="nucleotide sequence ID" value="NC_013440.1"/>
</dbReference>
<dbReference type="PANTHER" id="PTHR47197">
    <property type="entry name" value="PROTEIN NIRF"/>
    <property type="match status" value="1"/>
</dbReference>
<dbReference type="Proteomes" id="UP000001880">
    <property type="component" value="Chromosome"/>
</dbReference>
<organism evidence="2 3">
    <name type="scientific">Haliangium ochraceum (strain DSM 14365 / JCM 11303 / SMP-2)</name>
    <dbReference type="NCBI Taxonomy" id="502025"/>
    <lineage>
        <taxon>Bacteria</taxon>
        <taxon>Pseudomonadati</taxon>
        <taxon>Myxococcota</taxon>
        <taxon>Polyangia</taxon>
        <taxon>Haliangiales</taxon>
        <taxon>Kofleriaceae</taxon>
        <taxon>Haliangium</taxon>
    </lineage>
</organism>
<dbReference type="OrthoDB" id="5489681at2"/>
<dbReference type="InterPro" id="IPR015943">
    <property type="entry name" value="WD40/YVTN_repeat-like_dom_sf"/>
</dbReference>
<feature type="signal peptide" evidence="1">
    <location>
        <begin position="1"/>
        <end position="33"/>
    </location>
</feature>
<feature type="chain" id="PRO_5003011561" description="YncE family protein" evidence="1">
    <location>
        <begin position="34"/>
        <end position="457"/>
    </location>
</feature>
<name>D0LV35_HALO1</name>
<dbReference type="STRING" id="502025.Hoch_3374"/>
<sequence length="457" mass="48821">MATVSNAAHVRPRRAWPSALSAPACALLALALAGCPAASNELEPPRDIMYFPTALALSPDGSRMFVVTSNADLRYNSGSVVLVDLDEVSSLVDAWRDTRELPRSSCQRDPLDPAVLSCPQTEVIVDGGRGNVRIGNFATTVDVQERDDGSLRLLVPVRGDPSVAWIDYRDDELQCGDSGEEVPLCDDQRVLYRNGDPDDQALRLEPFDVFVSQGAGGDYAVVTHLDRAAASLIALPADGDPVLVDEISDLFSINSLGVQAAVGVAGRPLPATGESLLYVTSRSEARIQMLAIKPGASPRLVPVDFFFLDSVSGSSDSRGIVFDAEAERAYIANRSPAMLHVLDTSLRADGMPRNQPLTNVELCRDPANVVVGDTGAGPRAYVACFPAGEVWAVDPERSRVEAIFSTGGGAHALALDEARGLLYVTNFLEHSLAVVDIRPASTTYNQVVLRLQAPLED</sequence>
<evidence type="ECO:0000313" key="2">
    <source>
        <dbReference type="EMBL" id="ACY15876.1"/>
    </source>
</evidence>
<dbReference type="HOGENOM" id="CLU_484757_0_0_7"/>
<evidence type="ECO:0000256" key="1">
    <source>
        <dbReference type="SAM" id="SignalP"/>
    </source>
</evidence>
<dbReference type="SUPFAM" id="SSF50969">
    <property type="entry name" value="YVTN repeat-like/Quinoprotein amine dehydrogenase"/>
    <property type="match status" value="1"/>
</dbReference>
<evidence type="ECO:0008006" key="4">
    <source>
        <dbReference type="Google" id="ProtNLM"/>
    </source>
</evidence>
<keyword evidence="3" id="KW-1185">Reference proteome</keyword>
<dbReference type="eggNOG" id="COG3391">
    <property type="taxonomic scope" value="Bacteria"/>
</dbReference>
<dbReference type="EMBL" id="CP001804">
    <property type="protein sequence ID" value="ACY15876.1"/>
    <property type="molecule type" value="Genomic_DNA"/>
</dbReference>
<evidence type="ECO:0000313" key="3">
    <source>
        <dbReference type="Proteomes" id="UP000001880"/>
    </source>
</evidence>
<proteinExistence type="predicted"/>
<dbReference type="InterPro" id="IPR051200">
    <property type="entry name" value="Host-pathogen_enzymatic-act"/>
</dbReference>
<accession>D0LV35</accession>
<dbReference type="InterPro" id="IPR011044">
    <property type="entry name" value="Quino_amine_DH_bsu"/>
</dbReference>
<protein>
    <recommendedName>
        <fullName evidence="4">YncE family protein</fullName>
    </recommendedName>
</protein>
<keyword evidence="1" id="KW-0732">Signal</keyword>
<dbReference type="PANTHER" id="PTHR47197:SF3">
    <property type="entry name" value="DIHYDRO-HEME D1 DEHYDROGENASE"/>
    <property type="match status" value="1"/>
</dbReference>